<accession>A0A2T7BTZ7</accession>
<dbReference type="Proteomes" id="UP000254956">
    <property type="component" value="Unassembled WGS sequence"/>
</dbReference>
<dbReference type="EMBL" id="UGZE01000001">
    <property type="protein sequence ID" value="SUJ21504.1"/>
    <property type="molecule type" value="Genomic_DNA"/>
</dbReference>
<keyword evidence="5" id="KW-1185">Reference proteome</keyword>
<name>A0A2T7BTZ7_9STAP</name>
<dbReference type="InterPro" id="IPR000182">
    <property type="entry name" value="GNAT_dom"/>
</dbReference>
<dbReference type="Gene3D" id="3.40.630.30">
    <property type="match status" value="1"/>
</dbReference>
<sequence>MIRKAEAKDKAAIAQLCYIIWDELEVDMVKFVERERLLSILERSIVEVPYRGNLNNIWVYEIDGNVAGCLIAYPGEKELEYEKAWLDMDLDHDVAALGTPMPMKEAKDDEYYIETIATFPNYRGRGVATQLIQYVIDLAPHEKWSLNCDYHNERAFYVYNKFGFVTDSDIDLYGHKHRHMIYQQ</sequence>
<keyword evidence="3" id="KW-0808">Transferase</keyword>
<evidence type="ECO:0000313" key="2">
    <source>
        <dbReference type="EMBL" id="GEQ00957.1"/>
    </source>
</evidence>
<dbReference type="GO" id="GO:0016747">
    <property type="term" value="F:acyltransferase activity, transferring groups other than amino-acyl groups"/>
    <property type="evidence" value="ECO:0007669"/>
    <property type="project" value="InterPro"/>
</dbReference>
<dbReference type="Pfam" id="PF00583">
    <property type="entry name" value="Acetyltransf_1"/>
    <property type="match status" value="1"/>
</dbReference>
<dbReference type="OrthoDB" id="5319888at2"/>
<dbReference type="STRING" id="1212545.SARL_07024"/>
<dbReference type="PANTHER" id="PTHR43259">
    <property type="entry name" value="SPT10P"/>
    <property type="match status" value="1"/>
</dbReference>
<organism evidence="3 4">
    <name type="scientific">Staphylococcus arlettae</name>
    <dbReference type="NCBI Taxonomy" id="29378"/>
    <lineage>
        <taxon>Bacteria</taxon>
        <taxon>Bacillati</taxon>
        <taxon>Bacillota</taxon>
        <taxon>Bacilli</taxon>
        <taxon>Bacillales</taxon>
        <taxon>Staphylococcaceae</taxon>
        <taxon>Staphylococcus</taxon>
    </lineage>
</organism>
<dbReference type="PANTHER" id="PTHR43259:SF1">
    <property type="entry name" value="N-ACETYLTRANSFERASE DOMAIN-CONTAINING PROTEIN"/>
    <property type="match status" value="1"/>
</dbReference>
<evidence type="ECO:0000313" key="3">
    <source>
        <dbReference type="EMBL" id="SUJ21504.1"/>
    </source>
</evidence>
<reference evidence="2 5" key="2">
    <citation type="submission" date="2019-07" db="EMBL/GenBank/DDBJ databases">
        <title>Whole genome shotgun sequence of Staphylococcus arlettae NBRC 109765.</title>
        <authorList>
            <person name="Hosoyama A."/>
            <person name="Uohara A."/>
            <person name="Ohji S."/>
            <person name="Ichikawa N."/>
        </authorList>
    </citation>
    <scope>NUCLEOTIDE SEQUENCE [LARGE SCALE GENOMIC DNA]</scope>
    <source>
        <strain evidence="2 5">NBRC 109765</strain>
    </source>
</reference>
<reference evidence="3 4" key="1">
    <citation type="submission" date="2018-06" db="EMBL/GenBank/DDBJ databases">
        <authorList>
            <consortium name="Pathogen Informatics"/>
            <person name="Doyle S."/>
        </authorList>
    </citation>
    <scope>NUCLEOTIDE SEQUENCE [LARGE SCALE GENOMIC DNA]</scope>
    <source>
        <strain evidence="3 4">NCTC12413</strain>
    </source>
</reference>
<protein>
    <submittedName>
        <fullName evidence="2 3">Acetyltransferase</fullName>
    </submittedName>
</protein>
<feature type="domain" description="N-acetyltransferase" evidence="1">
    <location>
        <begin position="1"/>
        <end position="184"/>
    </location>
</feature>
<proteinExistence type="predicted"/>
<dbReference type="GeneID" id="97288222"/>
<evidence type="ECO:0000313" key="5">
    <source>
        <dbReference type="Proteomes" id="UP000321598"/>
    </source>
</evidence>
<evidence type="ECO:0000259" key="1">
    <source>
        <dbReference type="PROSITE" id="PS51186"/>
    </source>
</evidence>
<evidence type="ECO:0000313" key="4">
    <source>
        <dbReference type="Proteomes" id="UP000254956"/>
    </source>
</evidence>
<dbReference type="CDD" id="cd04301">
    <property type="entry name" value="NAT_SF"/>
    <property type="match status" value="1"/>
</dbReference>
<dbReference type="InterPro" id="IPR052829">
    <property type="entry name" value="N-acetyltransferase_domain"/>
</dbReference>
<dbReference type="SUPFAM" id="SSF55729">
    <property type="entry name" value="Acyl-CoA N-acyltransferases (Nat)"/>
    <property type="match status" value="1"/>
</dbReference>
<dbReference type="EMBL" id="BKAV01000023">
    <property type="protein sequence ID" value="GEQ00957.1"/>
    <property type="molecule type" value="Genomic_DNA"/>
</dbReference>
<dbReference type="InterPro" id="IPR016181">
    <property type="entry name" value="Acyl_CoA_acyltransferase"/>
</dbReference>
<dbReference type="RefSeq" id="WP_002510130.1">
    <property type="nucleotide sequence ID" value="NZ_BKAV01000023.1"/>
</dbReference>
<dbReference type="PROSITE" id="PS51186">
    <property type="entry name" value="GNAT"/>
    <property type="match status" value="1"/>
</dbReference>
<dbReference type="Proteomes" id="UP000321598">
    <property type="component" value="Unassembled WGS sequence"/>
</dbReference>
<dbReference type="AlphaFoldDB" id="A0A2T7BTZ7"/>
<gene>
    <name evidence="3" type="ORF">NCTC12413_01914</name>
    <name evidence="2" type="ORF">SAR03_19940</name>
</gene>